<keyword evidence="4" id="KW-1185">Reference proteome</keyword>
<proteinExistence type="predicted"/>
<dbReference type="AlphaFoldDB" id="A0A1Y6H4E5"/>
<protein>
    <submittedName>
        <fullName evidence="3">Uncharacterized protein</fullName>
    </submittedName>
</protein>
<gene>
    <name evidence="3" type="ORF">PD5205_02840</name>
    <name evidence="2" type="ORF">PD885_01154</name>
</gene>
<evidence type="ECO:0000256" key="1">
    <source>
        <dbReference type="SAM" id="MobiDB-lite"/>
    </source>
</evidence>
<dbReference type="EMBL" id="LT853885">
    <property type="protein sequence ID" value="SMR04130.1"/>
    <property type="molecule type" value="Genomic_DNA"/>
</dbReference>
<evidence type="ECO:0000313" key="5">
    <source>
        <dbReference type="Proteomes" id="UP000195953"/>
    </source>
</evidence>
<organism evidence="3 5">
    <name type="scientific">Xanthomonas fragariae</name>
    <dbReference type="NCBI Taxonomy" id="48664"/>
    <lineage>
        <taxon>Bacteria</taxon>
        <taxon>Pseudomonadati</taxon>
        <taxon>Pseudomonadota</taxon>
        <taxon>Gammaproteobacteria</taxon>
        <taxon>Lysobacterales</taxon>
        <taxon>Lysobacteraceae</taxon>
        <taxon>Xanthomonas</taxon>
    </lineage>
</organism>
<accession>A0A1Y6H4E5</accession>
<dbReference type="Proteomes" id="UP000195953">
    <property type="component" value="Chromosome 1"/>
</dbReference>
<reference evidence="3 5" key="2">
    <citation type="submission" date="2017-05" db="EMBL/GenBank/DDBJ databases">
        <authorList>
            <person name="Song R."/>
            <person name="Chenine A.L."/>
            <person name="Ruprecht R.M."/>
        </authorList>
    </citation>
    <scope>NUCLEOTIDE SEQUENCE [LARGE SCALE GENOMIC DNA]</scope>
    <source>
        <strain evidence="3">PD5205</strain>
    </source>
</reference>
<dbReference type="Proteomes" id="UP000195877">
    <property type="component" value="Chromosome 1"/>
</dbReference>
<dbReference type="STRING" id="48664.BER92_13730"/>
<name>A0A1Y6H4E5_9XANT</name>
<evidence type="ECO:0000313" key="3">
    <source>
        <dbReference type="EMBL" id="SMR04130.1"/>
    </source>
</evidence>
<sequence length="293" mass="33723">MEECALLCSIRSIAKEGDKQMSDTPESRYAAVARRVVEAHEAQLLRDLQLINERTVRELGPLPHGGLPVQPKRKPKRAPWEQPVVDPPTLDADAPLLPQTPLSDIGDPDMFKFSNPFKKKRREPWPLRFDSYSFDARCYHTLRCSIIFDRQQHSLHLADPSGDPYAPDWKDDWRGGFGSTEEFETRGFPSTVDIRWTAMDGVERYVEVDLEKIFPGHLMLHNVAGEDIDEFFLVYGYSGNGRNHVYILLEVNDRTINVYMRADVLTKHLADPQHDPHIKISRNDLILAWTKTY</sequence>
<feature type="region of interest" description="Disordered" evidence="1">
    <location>
        <begin position="59"/>
        <end position="102"/>
    </location>
</feature>
<reference evidence="2 4" key="1">
    <citation type="submission" date="2017-05" db="EMBL/GenBank/DDBJ databases">
        <authorList>
            <person name="Blom J."/>
        </authorList>
    </citation>
    <scope>NUCLEOTIDE SEQUENCE [LARGE SCALE GENOMIC DNA]</scope>
    <source>
        <strain evidence="2">PD885</strain>
    </source>
</reference>
<dbReference type="EMBL" id="LT853882">
    <property type="protein sequence ID" value="SMQ98405.1"/>
    <property type="molecule type" value="Genomic_DNA"/>
</dbReference>
<evidence type="ECO:0000313" key="2">
    <source>
        <dbReference type="EMBL" id="SMQ98405.1"/>
    </source>
</evidence>
<feature type="compositionally biased region" description="Low complexity" evidence="1">
    <location>
        <begin position="83"/>
        <end position="97"/>
    </location>
</feature>
<evidence type="ECO:0000313" key="4">
    <source>
        <dbReference type="Proteomes" id="UP000195877"/>
    </source>
</evidence>